<dbReference type="STRING" id="930990.A0A067M0H8"/>
<feature type="compositionally biased region" description="Low complexity" evidence="3">
    <location>
        <begin position="788"/>
        <end position="800"/>
    </location>
</feature>
<evidence type="ECO:0000256" key="1">
    <source>
        <dbReference type="ARBA" id="ARBA00023054"/>
    </source>
</evidence>
<dbReference type="AlphaFoldDB" id="A0A067M0H8"/>
<evidence type="ECO:0000256" key="2">
    <source>
        <dbReference type="SAM" id="Coils"/>
    </source>
</evidence>
<feature type="region of interest" description="Disordered" evidence="3">
    <location>
        <begin position="784"/>
        <end position="834"/>
    </location>
</feature>
<dbReference type="Pfam" id="PF06428">
    <property type="entry name" value="Sec2p"/>
    <property type="match status" value="1"/>
</dbReference>
<gene>
    <name evidence="5" type="ORF">BOTBODRAFT_47874</name>
</gene>
<organism evidence="5 6">
    <name type="scientific">Botryobasidium botryosum (strain FD-172 SS1)</name>
    <dbReference type="NCBI Taxonomy" id="930990"/>
    <lineage>
        <taxon>Eukaryota</taxon>
        <taxon>Fungi</taxon>
        <taxon>Dikarya</taxon>
        <taxon>Basidiomycota</taxon>
        <taxon>Agaricomycotina</taxon>
        <taxon>Agaricomycetes</taxon>
        <taxon>Cantharellales</taxon>
        <taxon>Botryobasidiaceae</taxon>
        <taxon>Botryobasidium</taxon>
    </lineage>
</organism>
<accession>A0A067M0H8</accession>
<feature type="compositionally biased region" description="Basic and acidic residues" evidence="3">
    <location>
        <begin position="579"/>
        <end position="589"/>
    </location>
</feature>
<sequence>MDPSPSRDDVAASSDADVDPQAQVITSLRTQINDLFSQVTQLNGKLVKSYERVSDLEDELHVSAATARASEIKISQLEVERAQHLQALNTGLLVEKSHVTSELTRLMERATEEAAQRGQAESARHEIEQELDDLSASLFGQANTMVAEAKLAQAASERKVKEAEKALRGAEEVIGELQVQMQGMKAEVERSEKETSSIRELMGKGKWVERDLPPSTVSLGPRLITSHTPYHEYFAFIVHMRTLRSTSQHLPLVTNLLHLPFLARLQTEDSDPTLRFDLAPALNWLSRRSVLSAIHLGQLLVEPVLSTCLLHDPNNPHVTISPYDITCAMCGKHVFSPPQTNSELTGLPSHTSRLAQVPASSWTSPSRFLKSPLSITISTSAQVTQPPSPVPPHSPKPVFIFRLADLPMPPSVSASHKSYPLCQNSMCLARLRSVCELWSFVRRGLIEAVWNEHPSSVVQTSALNDASSSSSPHPRQASNIEQAGKTAGTNKSMESPSPSASPPPVPPRRKTASRVGSLGTSLWGMVRGASVDDATNKAQPTGASPGGSSVAINNISNNNERDDGIQVEKVNNPPDDLSEEKGETVERTSLEAVSTPTEGSANADADVVPHRDGRRASGSSSEPQPPTPTSGVESFATPPESQSPALRTPSFSQLQEKRAQEQKPDPQLPNPTQSARPLSPSITSPLPPSRPTSTILTQQQGEADGESKDKSAGPAAIPPPLPRRAARRPAPSPMKPPKEPDTDQTLVQAGAAPIATTTEAITSGAGVPDPVVASAAKRNSIDTLRAIPASSSEMATAATSPPTPPRSMPPLTTASPASLNDAGGGPGSAKESPSFDALAAPVHIDPAAPTLLGEVSWEEKAWRELIRLREDMFWARVGGLR</sequence>
<proteinExistence type="predicted"/>
<dbReference type="GO" id="GO:0005085">
    <property type="term" value="F:guanyl-nucleotide exchange factor activity"/>
    <property type="evidence" value="ECO:0007669"/>
    <property type="project" value="InterPro"/>
</dbReference>
<evidence type="ECO:0000313" key="6">
    <source>
        <dbReference type="Proteomes" id="UP000027195"/>
    </source>
</evidence>
<dbReference type="PANTHER" id="PTHR14430">
    <property type="entry name" value="RABIN3-RELATED"/>
    <property type="match status" value="1"/>
</dbReference>
<dbReference type="HOGENOM" id="CLU_011813_0_0_1"/>
<feature type="compositionally biased region" description="Low complexity" evidence="3">
    <location>
        <begin position="749"/>
        <end position="762"/>
    </location>
</feature>
<dbReference type="OrthoDB" id="1748564at2759"/>
<name>A0A067M0H8_BOTB1</name>
<keyword evidence="6" id="KW-1185">Reference proteome</keyword>
<dbReference type="SUPFAM" id="SSF144284">
    <property type="entry name" value="Sec2 N-terminal region"/>
    <property type="match status" value="1"/>
</dbReference>
<dbReference type="EMBL" id="KL198083">
    <property type="protein sequence ID" value="KDQ09054.1"/>
    <property type="molecule type" value="Genomic_DNA"/>
</dbReference>
<evidence type="ECO:0000256" key="3">
    <source>
        <dbReference type="SAM" id="MobiDB-lite"/>
    </source>
</evidence>
<dbReference type="Gene3D" id="6.10.140.910">
    <property type="match status" value="1"/>
</dbReference>
<feature type="region of interest" description="Disordered" evidence="3">
    <location>
        <begin position="485"/>
        <end position="521"/>
    </location>
</feature>
<dbReference type="GO" id="GO:0070319">
    <property type="term" value="C:Golgi to plasma membrane transport vesicle"/>
    <property type="evidence" value="ECO:0007669"/>
    <property type="project" value="TreeGrafter"/>
</dbReference>
<feature type="compositionally biased region" description="Polar residues" evidence="3">
    <location>
        <begin position="485"/>
        <end position="494"/>
    </location>
</feature>
<evidence type="ECO:0000313" key="5">
    <source>
        <dbReference type="EMBL" id="KDQ09054.1"/>
    </source>
</evidence>
<reference evidence="6" key="1">
    <citation type="journal article" date="2014" name="Proc. Natl. Acad. Sci. U.S.A.">
        <title>Extensive sampling of basidiomycete genomes demonstrates inadequacy of the white-rot/brown-rot paradigm for wood decay fungi.</title>
        <authorList>
            <person name="Riley R."/>
            <person name="Salamov A.A."/>
            <person name="Brown D.W."/>
            <person name="Nagy L.G."/>
            <person name="Floudas D."/>
            <person name="Held B.W."/>
            <person name="Levasseur A."/>
            <person name="Lombard V."/>
            <person name="Morin E."/>
            <person name="Otillar R."/>
            <person name="Lindquist E.A."/>
            <person name="Sun H."/>
            <person name="LaButti K.M."/>
            <person name="Schmutz J."/>
            <person name="Jabbour D."/>
            <person name="Luo H."/>
            <person name="Baker S.E."/>
            <person name="Pisabarro A.G."/>
            <person name="Walton J.D."/>
            <person name="Blanchette R.A."/>
            <person name="Henrissat B."/>
            <person name="Martin F."/>
            <person name="Cullen D."/>
            <person name="Hibbett D.S."/>
            <person name="Grigoriev I.V."/>
        </authorList>
    </citation>
    <scope>NUCLEOTIDE SEQUENCE [LARGE SCALE GENOMIC DNA]</scope>
    <source>
        <strain evidence="6">FD-172 SS1</strain>
    </source>
</reference>
<feature type="compositionally biased region" description="Polar residues" evidence="3">
    <location>
        <begin position="536"/>
        <end position="551"/>
    </location>
</feature>
<dbReference type="InParanoid" id="A0A067M0H8"/>
<dbReference type="CDD" id="cd21044">
    <property type="entry name" value="Rab11BD_RAB3IP_like"/>
    <property type="match status" value="1"/>
</dbReference>
<feature type="region of interest" description="Disordered" evidence="3">
    <location>
        <begin position="534"/>
        <end position="770"/>
    </location>
</feature>
<dbReference type="PANTHER" id="PTHR14430:SF0">
    <property type="entry name" value="SEC2P DOMAIN-CONTAINING PROTEIN"/>
    <property type="match status" value="1"/>
</dbReference>
<dbReference type="InterPro" id="IPR009449">
    <property type="entry name" value="Sec2_N"/>
</dbReference>
<dbReference type="GO" id="GO:0006887">
    <property type="term" value="P:exocytosis"/>
    <property type="evidence" value="ECO:0007669"/>
    <property type="project" value="TreeGrafter"/>
</dbReference>
<keyword evidence="1 2" id="KW-0175">Coiled coil</keyword>
<feature type="compositionally biased region" description="Basic and acidic residues" evidence="3">
    <location>
        <begin position="655"/>
        <end position="664"/>
    </location>
</feature>
<protein>
    <recommendedName>
        <fullName evidence="4">GDP/GTP exchange factor Sec2 N-terminal domain-containing protein</fullName>
    </recommendedName>
</protein>
<evidence type="ECO:0000259" key="4">
    <source>
        <dbReference type="Pfam" id="PF06428"/>
    </source>
</evidence>
<feature type="compositionally biased region" description="Polar residues" evidence="3">
    <location>
        <begin position="639"/>
        <end position="654"/>
    </location>
</feature>
<feature type="compositionally biased region" description="Polar residues" evidence="3">
    <location>
        <begin position="591"/>
        <end position="600"/>
    </location>
</feature>
<dbReference type="GO" id="GO:0051286">
    <property type="term" value="C:cell tip"/>
    <property type="evidence" value="ECO:0007669"/>
    <property type="project" value="TreeGrafter"/>
</dbReference>
<dbReference type="InterPro" id="IPR040351">
    <property type="entry name" value="RAB3IL/RAB3IP/Sec2"/>
</dbReference>
<dbReference type="Proteomes" id="UP000027195">
    <property type="component" value="Unassembled WGS sequence"/>
</dbReference>
<feature type="coiled-coil region" evidence="2">
    <location>
        <begin position="117"/>
        <end position="194"/>
    </location>
</feature>
<feature type="domain" description="GDP/GTP exchange factor Sec2 N-terminal" evidence="4">
    <location>
        <begin position="54"/>
        <end position="188"/>
    </location>
</feature>